<accession>A0A6B9VCN9</accession>
<dbReference type="EMBL" id="CP031001">
    <property type="protein sequence ID" value="QHN78401.1"/>
    <property type="molecule type" value="Genomic_DNA"/>
</dbReference>
<gene>
    <name evidence="1" type="ORF">DS421_19g661070</name>
</gene>
<dbReference type="Proteomes" id="UP000464620">
    <property type="component" value="Chromosome B09"/>
</dbReference>
<dbReference type="AlphaFoldDB" id="A0A6B9VCN9"/>
<name>A0A6B9VCN9_ARAHY</name>
<protein>
    <submittedName>
        <fullName evidence="1">Uncharacterized protein</fullName>
    </submittedName>
</protein>
<proteinExistence type="predicted"/>
<reference evidence="1 2" key="1">
    <citation type="submission" date="2020-01" db="EMBL/GenBank/DDBJ databases">
        <title>Genome sequence of Arachis hypogaea, cultivar Shitouqi.</title>
        <authorList>
            <person name="Zhuang W."/>
            <person name="Chen H."/>
            <person name="Varshney R."/>
            <person name="Wang D."/>
            <person name="Ming R."/>
        </authorList>
    </citation>
    <scope>NUCLEOTIDE SEQUENCE [LARGE SCALE GENOMIC DNA]</scope>
    <source>
        <tissue evidence="1">Young leaf</tissue>
    </source>
</reference>
<organism evidence="1 2">
    <name type="scientific">Arachis hypogaea</name>
    <name type="common">Peanut</name>
    <dbReference type="NCBI Taxonomy" id="3818"/>
    <lineage>
        <taxon>Eukaryota</taxon>
        <taxon>Viridiplantae</taxon>
        <taxon>Streptophyta</taxon>
        <taxon>Embryophyta</taxon>
        <taxon>Tracheophyta</taxon>
        <taxon>Spermatophyta</taxon>
        <taxon>Magnoliopsida</taxon>
        <taxon>eudicotyledons</taxon>
        <taxon>Gunneridae</taxon>
        <taxon>Pentapetalae</taxon>
        <taxon>rosids</taxon>
        <taxon>fabids</taxon>
        <taxon>Fabales</taxon>
        <taxon>Fabaceae</taxon>
        <taxon>Papilionoideae</taxon>
        <taxon>50 kb inversion clade</taxon>
        <taxon>dalbergioids sensu lato</taxon>
        <taxon>Dalbergieae</taxon>
        <taxon>Pterocarpus clade</taxon>
        <taxon>Arachis</taxon>
    </lineage>
</organism>
<evidence type="ECO:0000313" key="2">
    <source>
        <dbReference type="Proteomes" id="UP000464620"/>
    </source>
</evidence>
<sequence length="49" mass="5518">MPVLWLMRLICRLSSQPDKSELSLDCPPTCIPKSLCIAFSQIINIAQWG</sequence>
<evidence type="ECO:0000313" key="1">
    <source>
        <dbReference type="EMBL" id="QHN78401.1"/>
    </source>
</evidence>